<reference evidence="2 3" key="1">
    <citation type="submission" date="2018-06" db="EMBL/GenBank/DDBJ databases">
        <title>Genomic Encyclopedia of Type Strains, Phase IV (KMG-IV): sequencing the most valuable type-strain genomes for metagenomic binning, comparative biology and taxonomic classification.</title>
        <authorList>
            <person name="Goeker M."/>
        </authorList>
    </citation>
    <scope>NUCLEOTIDE SEQUENCE [LARGE SCALE GENOMIC DNA]</scope>
    <source>
        <strain evidence="2 3">DSM 25532</strain>
    </source>
</reference>
<dbReference type="Proteomes" id="UP000253426">
    <property type="component" value="Unassembled WGS sequence"/>
</dbReference>
<accession>A0A366H4S1</accession>
<evidence type="ECO:0000259" key="1">
    <source>
        <dbReference type="Pfam" id="PF19920"/>
    </source>
</evidence>
<dbReference type="Pfam" id="PF19920">
    <property type="entry name" value="bpX4"/>
    <property type="match status" value="1"/>
</dbReference>
<dbReference type="InterPro" id="IPR045549">
    <property type="entry name" value="bpX4"/>
</dbReference>
<name>A0A366H4S1_9BACT</name>
<sequence>MVPPGTASPLAEFASGLFSTGKVVVRRKVDLTPDDPQAVMLLHEAYQVAIDEWIDDSAAPEFQPGMALEALRCLYRLCHALVDRALSADEVEAIFSLTPTAPANAAEMLSADVVLRHLPALQQWAKSLSSEDPLLVGMPAFGMRFPLSSVGMGELPLPVDLTILKGHQGLWQLYIDRVIERQDASRLTDPEVKAAVRDALGSHSTLAPRLALAATA</sequence>
<evidence type="ECO:0000313" key="3">
    <source>
        <dbReference type="Proteomes" id="UP000253426"/>
    </source>
</evidence>
<proteinExistence type="predicted"/>
<protein>
    <recommendedName>
        <fullName evidence="1">MoxR-vWA-beta-propeller ternary system domain-containing protein</fullName>
    </recommendedName>
</protein>
<organism evidence="2 3">
    <name type="scientific">Roseimicrobium gellanilyticum</name>
    <dbReference type="NCBI Taxonomy" id="748857"/>
    <lineage>
        <taxon>Bacteria</taxon>
        <taxon>Pseudomonadati</taxon>
        <taxon>Verrucomicrobiota</taxon>
        <taxon>Verrucomicrobiia</taxon>
        <taxon>Verrucomicrobiales</taxon>
        <taxon>Verrucomicrobiaceae</taxon>
        <taxon>Roseimicrobium</taxon>
    </lineage>
</organism>
<dbReference type="AlphaFoldDB" id="A0A366H4S1"/>
<dbReference type="EMBL" id="QNRR01000017">
    <property type="protein sequence ID" value="RBP36331.1"/>
    <property type="molecule type" value="Genomic_DNA"/>
</dbReference>
<comment type="caution">
    <text evidence="2">The sequence shown here is derived from an EMBL/GenBank/DDBJ whole genome shotgun (WGS) entry which is preliminary data.</text>
</comment>
<evidence type="ECO:0000313" key="2">
    <source>
        <dbReference type="EMBL" id="RBP36331.1"/>
    </source>
</evidence>
<feature type="domain" description="MoxR-vWA-beta-propeller ternary system" evidence="1">
    <location>
        <begin position="10"/>
        <end position="207"/>
    </location>
</feature>
<dbReference type="OrthoDB" id="886582at2"/>
<gene>
    <name evidence="2" type="ORF">DES53_11720</name>
</gene>
<dbReference type="RefSeq" id="WP_113961929.1">
    <property type="nucleotide sequence ID" value="NZ_QNRR01000017.1"/>
</dbReference>
<keyword evidence="3" id="KW-1185">Reference proteome</keyword>